<geneLocation type="plasmid" evidence="8 9">
    <name>unnamed1</name>
</geneLocation>
<dbReference type="RefSeq" id="WP_171836873.1">
    <property type="nucleotide sequence ID" value="NZ_CP053709.1"/>
</dbReference>
<feature type="domain" description="Tyr recombinase" evidence="6">
    <location>
        <begin position="177"/>
        <end position="380"/>
    </location>
</feature>
<dbReference type="InterPro" id="IPR011010">
    <property type="entry name" value="DNA_brk_join_enz"/>
</dbReference>
<dbReference type="Gene3D" id="1.10.443.10">
    <property type="entry name" value="Intergrase catalytic core"/>
    <property type="match status" value="1"/>
</dbReference>
<keyword evidence="3 5" id="KW-0238">DNA-binding</keyword>
<dbReference type="EMBL" id="CP053709">
    <property type="protein sequence ID" value="QKE93023.1"/>
    <property type="molecule type" value="Genomic_DNA"/>
</dbReference>
<dbReference type="GO" id="GO:0006310">
    <property type="term" value="P:DNA recombination"/>
    <property type="evidence" value="ECO:0007669"/>
    <property type="project" value="UniProtKB-KW"/>
</dbReference>
<evidence type="ECO:0000313" key="8">
    <source>
        <dbReference type="EMBL" id="QKE93023.1"/>
    </source>
</evidence>
<dbReference type="InterPro" id="IPR002104">
    <property type="entry name" value="Integrase_catalytic"/>
</dbReference>
<dbReference type="Pfam" id="PF00589">
    <property type="entry name" value="Phage_integrase"/>
    <property type="match status" value="1"/>
</dbReference>
<feature type="domain" description="Core-binding (CB)" evidence="7">
    <location>
        <begin position="65"/>
        <end position="154"/>
    </location>
</feature>
<keyword evidence="2" id="KW-0229">DNA integration</keyword>
<keyword evidence="9" id="KW-1185">Reference proteome</keyword>
<evidence type="ECO:0000256" key="3">
    <source>
        <dbReference type="ARBA" id="ARBA00023125"/>
    </source>
</evidence>
<name>A0A6M8HWW1_9PROT</name>
<evidence type="ECO:0000256" key="2">
    <source>
        <dbReference type="ARBA" id="ARBA00022908"/>
    </source>
</evidence>
<accession>A0A6M8HWW1</accession>
<dbReference type="PANTHER" id="PTHR30349:SF64">
    <property type="entry name" value="PROPHAGE INTEGRASE INTD-RELATED"/>
    <property type="match status" value="1"/>
</dbReference>
<dbReference type="InterPro" id="IPR010998">
    <property type="entry name" value="Integrase_recombinase_N"/>
</dbReference>
<keyword evidence="4" id="KW-0233">DNA recombination</keyword>
<dbReference type="KEGG" id="lck:HN018_22745"/>
<comment type="similarity">
    <text evidence="1">Belongs to the 'phage' integrase family.</text>
</comment>
<keyword evidence="8" id="KW-0614">Plasmid</keyword>
<proteinExistence type="inferred from homology"/>
<dbReference type="SUPFAM" id="SSF56349">
    <property type="entry name" value="DNA breaking-rejoining enzymes"/>
    <property type="match status" value="1"/>
</dbReference>
<evidence type="ECO:0000256" key="4">
    <source>
        <dbReference type="ARBA" id="ARBA00023172"/>
    </source>
</evidence>
<dbReference type="AlphaFoldDB" id="A0A6M8HWW1"/>
<dbReference type="PANTHER" id="PTHR30349">
    <property type="entry name" value="PHAGE INTEGRASE-RELATED"/>
    <property type="match status" value="1"/>
</dbReference>
<organism evidence="8 9">
    <name type="scientific">Lichenicola cladoniae</name>
    <dbReference type="NCBI Taxonomy" id="1484109"/>
    <lineage>
        <taxon>Bacteria</taxon>
        <taxon>Pseudomonadati</taxon>
        <taxon>Pseudomonadota</taxon>
        <taxon>Alphaproteobacteria</taxon>
        <taxon>Acetobacterales</taxon>
        <taxon>Acetobacteraceae</taxon>
        <taxon>Lichenicola</taxon>
    </lineage>
</organism>
<dbReference type="Gene3D" id="1.10.150.130">
    <property type="match status" value="1"/>
</dbReference>
<dbReference type="PROSITE" id="PS51900">
    <property type="entry name" value="CB"/>
    <property type="match status" value="1"/>
</dbReference>
<evidence type="ECO:0000256" key="5">
    <source>
        <dbReference type="PROSITE-ProRule" id="PRU01248"/>
    </source>
</evidence>
<dbReference type="InterPro" id="IPR044068">
    <property type="entry name" value="CB"/>
</dbReference>
<evidence type="ECO:0000259" key="7">
    <source>
        <dbReference type="PROSITE" id="PS51900"/>
    </source>
</evidence>
<evidence type="ECO:0000256" key="1">
    <source>
        <dbReference type="ARBA" id="ARBA00008857"/>
    </source>
</evidence>
<dbReference type="CDD" id="cd01189">
    <property type="entry name" value="INT_ICEBs1_C_like"/>
    <property type="match status" value="1"/>
</dbReference>
<evidence type="ECO:0000313" key="9">
    <source>
        <dbReference type="Proteomes" id="UP000500767"/>
    </source>
</evidence>
<gene>
    <name evidence="8" type="ORF">HN018_22745</name>
</gene>
<dbReference type="InterPro" id="IPR013762">
    <property type="entry name" value="Integrase-like_cat_sf"/>
</dbReference>
<protein>
    <submittedName>
        <fullName evidence="8">Site-specific integrase</fullName>
    </submittedName>
</protein>
<dbReference type="Pfam" id="PF22022">
    <property type="entry name" value="Phage_int_M"/>
    <property type="match status" value="1"/>
</dbReference>
<dbReference type="InterPro" id="IPR050090">
    <property type="entry name" value="Tyrosine_recombinase_XerCD"/>
</dbReference>
<dbReference type="Proteomes" id="UP000500767">
    <property type="component" value="Plasmid unnamed1"/>
</dbReference>
<dbReference type="PROSITE" id="PS51898">
    <property type="entry name" value="TYR_RECOMBINASE"/>
    <property type="match status" value="1"/>
</dbReference>
<evidence type="ECO:0000259" key="6">
    <source>
        <dbReference type="PROSITE" id="PS51898"/>
    </source>
</evidence>
<dbReference type="GO" id="GO:0003677">
    <property type="term" value="F:DNA binding"/>
    <property type="evidence" value="ECO:0007669"/>
    <property type="project" value="UniProtKB-UniRule"/>
</dbReference>
<sequence>MASTHKRTWTNKAGTKKAAFEVRYFDETGAQRSKSFDRKREADDFAFHIQTGIREGRRITARGTITVLQVAEEFLGAAEARRRDRRRMGESHLRGTTSMVRNHILPSFGTRAISHLKWTEVDRWARALGAEKKLAPSTVKRVMHFFKVLFDFAIRRQYVSGNAVQEAMKDWRGVRVDPVRQFAIEDVRTLIETAALGFTNAHKRNIAMLRVVIQLAAFCGLRYGEIMGLRWEDVDVAARVLHVRHNLTAWDELKDPKTRAGLRDVPLPQAVANLFVDWQRHYVANDRGLVFRTPSGKQIAANGFHGTHWKPLLVRAGLAPKAGEPWLHFHALRHFAASMMIDGGLPVTDVASLLGHAKFDMTLQVYAHPIAGGHRRHEALERMTAAFSQPDFRIVSHEPAKALETKA</sequence>
<dbReference type="GO" id="GO:0015074">
    <property type="term" value="P:DNA integration"/>
    <property type="evidence" value="ECO:0007669"/>
    <property type="project" value="UniProtKB-KW"/>
</dbReference>
<reference evidence="8 9" key="1">
    <citation type="journal article" date="2014" name="World J. Microbiol. Biotechnol.">
        <title>Biodiversity and physiological characteristics of Antarctic and Arctic lichens-associated bacteria.</title>
        <authorList>
            <person name="Lee Y.M."/>
            <person name="Kim E.H."/>
            <person name="Lee H.K."/>
            <person name="Hong S.G."/>
        </authorList>
    </citation>
    <scope>NUCLEOTIDE SEQUENCE [LARGE SCALE GENOMIC DNA]</scope>
    <source>
        <strain evidence="8 9">PAMC 26569</strain>
        <plasmid evidence="8">unnamed1</plasmid>
    </source>
</reference>
<dbReference type="InterPro" id="IPR053876">
    <property type="entry name" value="Phage_int_M"/>
</dbReference>